<feature type="domain" description="Carbohydrate kinase PfkB" evidence="4">
    <location>
        <begin position="1"/>
        <end position="304"/>
    </location>
</feature>
<dbReference type="Pfam" id="PF00294">
    <property type="entry name" value="PfkB"/>
    <property type="match status" value="1"/>
</dbReference>
<keyword evidence="3 5" id="KW-0418">Kinase</keyword>
<dbReference type="InterPro" id="IPR011611">
    <property type="entry name" value="PfkB_dom"/>
</dbReference>
<dbReference type="InterPro" id="IPR052700">
    <property type="entry name" value="Carb_kinase_PfkB-like"/>
</dbReference>
<dbReference type="PROSITE" id="PS00583">
    <property type="entry name" value="PFKB_KINASES_1"/>
    <property type="match status" value="1"/>
</dbReference>
<gene>
    <name evidence="5" type="ORF">UV35_C0035G0012</name>
</gene>
<dbReference type="EMBL" id="LCED01000035">
    <property type="protein sequence ID" value="KKS65689.1"/>
    <property type="molecule type" value="Genomic_DNA"/>
</dbReference>
<comment type="similarity">
    <text evidence="1">Belongs to the carbohydrate kinase PfkB family.</text>
</comment>
<dbReference type="InterPro" id="IPR002139">
    <property type="entry name" value="Ribo/fructo_kinase"/>
</dbReference>
<reference evidence="5 6" key="1">
    <citation type="journal article" date="2015" name="Nature">
        <title>rRNA introns, odd ribosomes, and small enigmatic genomes across a large radiation of phyla.</title>
        <authorList>
            <person name="Brown C.T."/>
            <person name="Hug L.A."/>
            <person name="Thomas B.C."/>
            <person name="Sharon I."/>
            <person name="Castelle C.J."/>
            <person name="Singh A."/>
            <person name="Wilkins M.J."/>
            <person name="Williams K.H."/>
            <person name="Banfield J.F."/>
        </authorList>
    </citation>
    <scope>NUCLEOTIDE SEQUENCE [LARGE SCALE GENOMIC DNA]</scope>
</reference>
<name>A0A0G1AXN2_UNCKA</name>
<evidence type="ECO:0000256" key="3">
    <source>
        <dbReference type="ARBA" id="ARBA00022777"/>
    </source>
</evidence>
<dbReference type="InterPro" id="IPR002173">
    <property type="entry name" value="Carboh/pur_kinase_PfkB_CS"/>
</dbReference>
<dbReference type="SUPFAM" id="SSF53613">
    <property type="entry name" value="Ribokinase-like"/>
    <property type="match status" value="1"/>
</dbReference>
<sequence length="330" mass="35827">MKKVVVIGAAVIDVLLKSKSLRVLKSHQVEGGVAMCEVMGGKIEAENGVLVSGGGGTNVAAGLHRLGEAVKMISRVGDDELSEILIKELEKENVDLSFLQRTKGKTGISAVLVATDGRRSIVTYRGESGEIERNEIDWEEIKKADWIQISSLGGEIELLEDLVSFAVEHGIKIGVNPGKKELVQKERMLRLLPKIDLFNVNRMEAAEFWGGGFEEEEVLVSKFVKAGTRLLMITDGNRGAGMWKGGRWMKMEAYPNKSIDDTGAGDAFVSGVVAGLLQGRTAEEVLKMGLANGGSVVTKLGAKDGLLYKKEMEKWLKRKLKTVEETLGVS</sequence>
<evidence type="ECO:0000256" key="2">
    <source>
        <dbReference type="ARBA" id="ARBA00022679"/>
    </source>
</evidence>
<keyword evidence="2" id="KW-0808">Transferase</keyword>
<accession>A0A0G1AXN2</accession>
<evidence type="ECO:0000313" key="5">
    <source>
        <dbReference type="EMBL" id="KKS65689.1"/>
    </source>
</evidence>
<proteinExistence type="inferred from homology"/>
<evidence type="ECO:0000259" key="4">
    <source>
        <dbReference type="Pfam" id="PF00294"/>
    </source>
</evidence>
<evidence type="ECO:0000256" key="1">
    <source>
        <dbReference type="ARBA" id="ARBA00010688"/>
    </source>
</evidence>
<dbReference type="InterPro" id="IPR029056">
    <property type="entry name" value="Ribokinase-like"/>
</dbReference>
<dbReference type="Proteomes" id="UP000033848">
    <property type="component" value="Unassembled WGS sequence"/>
</dbReference>
<dbReference type="AlphaFoldDB" id="A0A0G1AXN2"/>
<dbReference type="PANTHER" id="PTHR43320:SF3">
    <property type="entry name" value="CARBOHYDRATE KINASE PFKB DOMAIN-CONTAINING PROTEIN"/>
    <property type="match status" value="1"/>
</dbReference>
<organism evidence="5 6">
    <name type="scientific">candidate division WWE3 bacterium GW2011_GWB1_42_6</name>
    <dbReference type="NCBI Taxonomy" id="1619115"/>
    <lineage>
        <taxon>Bacteria</taxon>
        <taxon>Katanobacteria</taxon>
    </lineage>
</organism>
<dbReference type="Gene3D" id="3.40.1190.20">
    <property type="match status" value="1"/>
</dbReference>
<protein>
    <submittedName>
        <fullName evidence="5">PfkB family kinase, nonfunctional</fullName>
    </submittedName>
</protein>
<comment type="caution">
    <text evidence="5">The sequence shown here is derived from an EMBL/GenBank/DDBJ whole genome shotgun (WGS) entry which is preliminary data.</text>
</comment>
<evidence type="ECO:0000313" key="6">
    <source>
        <dbReference type="Proteomes" id="UP000033848"/>
    </source>
</evidence>
<dbReference type="GO" id="GO:0016301">
    <property type="term" value="F:kinase activity"/>
    <property type="evidence" value="ECO:0007669"/>
    <property type="project" value="UniProtKB-KW"/>
</dbReference>
<dbReference type="PANTHER" id="PTHR43320">
    <property type="entry name" value="SUGAR KINASE"/>
    <property type="match status" value="1"/>
</dbReference>
<dbReference type="PRINTS" id="PR00990">
    <property type="entry name" value="RIBOKINASE"/>
</dbReference>